<protein>
    <submittedName>
        <fullName evidence="2">Uncharacterized protein</fullName>
    </submittedName>
</protein>
<name>A0A918RGU6_9ACTN</name>
<dbReference type="AlphaFoldDB" id="A0A918RGU6"/>
<dbReference type="EMBL" id="BMVX01000053">
    <property type="protein sequence ID" value="GGZ99432.1"/>
    <property type="molecule type" value="Genomic_DNA"/>
</dbReference>
<proteinExistence type="predicted"/>
<reference evidence="2" key="2">
    <citation type="submission" date="2020-09" db="EMBL/GenBank/DDBJ databases">
        <authorList>
            <person name="Sun Q."/>
            <person name="Ohkuma M."/>
        </authorList>
    </citation>
    <scope>NUCLEOTIDE SEQUENCE</scope>
    <source>
        <strain evidence="2">JCM 4834</strain>
    </source>
</reference>
<sequence>MASPARRPHRAQTLGDTRTDDTTVTGEPCARAPLPSAHGLTWDQGAGIACIICARPLTTGAVSRGRIHGRAGAHHLDIDAWACPLPEQA</sequence>
<feature type="region of interest" description="Disordered" evidence="1">
    <location>
        <begin position="1"/>
        <end position="25"/>
    </location>
</feature>
<evidence type="ECO:0000256" key="1">
    <source>
        <dbReference type="SAM" id="MobiDB-lite"/>
    </source>
</evidence>
<feature type="compositionally biased region" description="Basic residues" evidence="1">
    <location>
        <begin position="1"/>
        <end position="10"/>
    </location>
</feature>
<accession>A0A918RGU6</accession>
<organism evidence="2 3">
    <name type="scientific">Streptomyces subrutilus</name>
    <dbReference type="NCBI Taxonomy" id="36818"/>
    <lineage>
        <taxon>Bacteria</taxon>
        <taxon>Bacillati</taxon>
        <taxon>Actinomycetota</taxon>
        <taxon>Actinomycetes</taxon>
        <taxon>Kitasatosporales</taxon>
        <taxon>Streptomycetaceae</taxon>
        <taxon>Streptomyces</taxon>
    </lineage>
</organism>
<comment type="caution">
    <text evidence="2">The sequence shown here is derived from an EMBL/GenBank/DDBJ whole genome shotgun (WGS) entry which is preliminary data.</text>
</comment>
<dbReference type="Proteomes" id="UP000634660">
    <property type="component" value="Unassembled WGS sequence"/>
</dbReference>
<gene>
    <name evidence="2" type="ORF">GCM10010371_68580</name>
</gene>
<reference evidence="2" key="1">
    <citation type="journal article" date="2014" name="Int. J. Syst. Evol. Microbiol.">
        <title>Complete genome sequence of Corynebacterium casei LMG S-19264T (=DSM 44701T), isolated from a smear-ripened cheese.</title>
        <authorList>
            <consortium name="US DOE Joint Genome Institute (JGI-PGF)"/>
            <person name="Walter F."/>
            <person name="Albersmeier A."/>
            <person name="Kalinowski J."/>
            <person name="Ruckert C."/>
        </authorList>
    </citation>
    <scope>NUCLEOTIDE SEQUENCE</scope>
    <source>
        <strain evidence="2">JCM 4834</strain>
    </source>
</reference>
<evidence type="ECO:0000313" key="3">
    <source>
        <dbReference type="Proteomes" id="UP000634660"/>
    </source>
</evidence>
<evidence type="ECO:0000313" key="2">
    <source>
        <dbReference type="EMBL" id="GGZ99432.1"/>
    </source>
</evidence>